<evidence type="ECO:0000313" key="2">
    <source>
        <dbReference type="Proteomes" id="UP000248790"/>
    </source>
</evidence>
<protein>
    <submittedName>
        <fullName evidence="1">Uncharacterized protein</fullName>
    </submittedName>
</protein>
<dbReference type="Proteomes" id="UP000248790">
    <property type="component" value="Unassembled WGS sequence"/>
</dbReference>
<name>A0A327X835_LARAB</name>
<evidence type="ECO:0000313" key="1">
    <source>
        <dbReference type="EMBL" id="RAK02891.1"/>
    </source>
</evidence>
<comment type="caution">
    <text evidence="1">The sequence shown here is derived from an EMBL/GenBank/DDBJ whole genome shotgun (WGS) entry which is preliminary data.</text>
</comment>
<gene>
    <name evidence="1" type="ORF">LX87_01012</name>
</gene>
<dbReference type="EMBL" id="QLMC01000001">
    <property type="protein sequence ID" value="RAK02891.1"/>
    <property type="molecule type" value="Genomic_DNA"/>
</dbReference>
<sequence length="67" mass="6790">MITNEQATLGINGNAVCIGKTGLYGWTTIPLKASPTITGKGVDDAIRCDFADAPAVGNVEVALAING</sequence>
<organism evidence="1 2">
    <name type="scientific">Larkinella arboricola</name>
    <dbReference type="NCBI Taxonomy" id="643671"/>
    <lineage>
        <taxon>Bacteria</taxon>
        <taxon>Pseudomonadati</taxon>
        <taxon>Bacteroidota</taxon>
        <taxon>Cytophagia</taxon>
        <taxon>Cytophagales</taxon>
        <taxon>Spirosomataceae</taxon>
        <taxon>Larkinella</taxon>
    </lineage>
</organism>
<reference evidence="1 2" key="1">
    <citation type="submission" date="2018-06" db="EMBL/GenBank/DDBJ databases">
        <title>Genomic Encyclopedia of Archaeal and Bacterial Type Strains, Phase II (KMG-II): from individual species to whole genera.</title>
        <authorList>
            <person name="Goeker M."/>
        </authorList>
    </citation>
    <scope>NUCLEOTIDE SEQUENCE [LARGE SCALE GENOMIC DNA]</scope>
    <source>
        <strain evidence="1 2">DSM 21851</strain>
    </source>
</reference>
<accession>A0A327X835</accession>
<dbReference type="AlphaFoldDB" id="A0A327X835"/>
<proteinExistence type="predicted"/>
<keyword evidence="2" id="KW-1185">Reference proteome</keyword>